<comment type="caution">
    <text evidence="2">The sequence shown here is derived from an EMBL/GenBank/DDBJ whole genome shotgun (WGS) entry which is preliminary data.</text>
</comment>
<dbReference type="Proteomes" id="UP001487740">
    <property type="component" value="Unassembled WGS sequence"/>
</dbReference>
<protein>
    <recommendedName>
        <fullName evidence="4">Secreted protein</fullName>
    </recommendedName>
</protein>
<feature type="chain" id="PRO_5043351203" description="Secreted protein" evidence="1">
    <location>
        <begin position="22"/>
        <end position="70"/>
    </location>
</feature>
<organism evidence="2 3">
    <name type="scientific">Scylla paramamosain</name>
    <name type="common">Mud crab</name>
    <dbReference type="NCBI Taxonomy" id="85552"/>
    <lineage>
        <taxon>Eukaryota</taxon>
        <taxon>Metazoa</taxon>
        <taxon>Ecdysozoa</taxon>
        <taxon>Arthropoda</taxon>
        <taxon>Crustacea</taxon>
        <taxon>Multicrustacea</taxon>
        <taxon>Malacostraca</taxon>
        <taxon>Eumalacostraca</taxon>
        <taxon>Eucarida</taxon>
        <taxon>Decapoda</taxon>
        <taxon>Pleocyemata</taxon>
        <taxon>Brachyura</taxon>
        <taxon>Eubrachyura</taxon>
        <taxon>Portunoidea</taxon>
        <taxon>Portunidae</taxon>
        <taxon>Portuninae</taxon>
        <taxon>Scylla</taxon>
    </lineage>
</organism>
<name>A0AAW0TDF4_SCYPA</name>
<sequence>MCLVSMCLATVCCSMKTMCLATYKMPPELSQCLKTCHLMRLYKSALVRPRTVLLRDQEVQTIPSKSQWSV</sequence>
<evidence type="ECO:0000256" key="1">
    <source>
        <dbReference type="SAM" id="SignalP"/>
    </source>
</evidence>
<evidence type="ECO:0000313" key="3">
    <source>
        <dbReference type="Proteomes" id="UP001487740"/>
    </source>
</evidence>
<evidence type="ECO:0008006" key="4">
    <source>
        <dbReference type="Google" id="ProtNLM"/>
    </source>
</evidence>
<gene>
    <name evidence="2" type="ORF">O3P69_012270</name>
</gene>
<dbReference type="AlphaFoldDB" id="A0AAW0TDF4"/>
<proteinExistence type="predicted"/>
<dbReference type="EMBL" id="JARAKH010000033">
    <property type="protein sequence ID" value="KAK8385328.1"/>
    <property type="molecule type" value="Genomic_DNA"/>
</dbReference>
<accession>A0AAW0TDF4</accession>
<evidence type="ECO:0000313" key="2">
    <source>
        <dbReference type="EMBL" id="KAK8385328.1"/>
    </source>
</evidence>
<feature type="signal peptide" evidence="1">
    <location>
        <begin position="1"/>
        <end position="21"/>
    </location>
</feature>
<keyword evidence="1" id="KW-0732">Signal</keyword>
<keyword evidence="3" id="KW-1185">Reference proteome</keyword>
<reference evidence="2 3" key="1">
    <citation type="submission" date="2023-03" db="EMBL/GenBank/DDBJ databases">
        <title>High-quality genome of Scylla paramamosain provides insights in environmental adaptation.</title>
        <authorList>
            <person name="Zhang L."/>
        </authorList>
    </citation>
    <scope>NUCLEOTIDE SEQUENCE [LARGE SCALE GENOMIC DNA]</scope>
    <source>
        <strain evidence="2">LZ_2023a</strain>
        <tissue evidence="2">Muscle</tissue>
    </source>
</reference>